<keyword evidence="18" id="KW-1185">Reference proteome</keyword>
<evidence type="ECO:0000256" key="14">
    <source>
        <dbReference type="ARBA" id="ARBA00038036"/>
    </source>
</evidence>
<keyword evidence="11 16" id="KW-0067">ATP-binding</keyword>
<organism evidence="17 18">
    <name type="scientific">Flavobacterium suncheonense GH29-5 = DSM 17707</name>
    <dbReference type="NCBI Taxonomy" id="1121899"/>
    <lineage>
        <taxon>Bacteria</taxon>
        <taxon>Pseudomonadati</taxon>
        <taxon>Bacteroidota</taxon>
        <taxon>Flavobacteriia</taxon>
        <taxon>Flavobacteriales</taxon>
        <taxon>Flavobacteriaceae</taxon>
        <taxon>Flavobacterium</taxon>
    </lineage>
</organism>
<accession>A0A0A2MQH3</accession>
<comment type="subunit">
    <text evidence="5 16">Homodimer.</text>
</comment>
<evidence type="ECO:0000256" key="3">
    <source>
        <dbReference type="ARBA" id="ARBA00004496"/>
    </source>
</evidence>
<evidence type="ECO:0000256" key="4">
    <source>
        <dbReference type="ARBA" id="ARBA00005225"/>
    </source>
</evidence>
<evidence type="ECO:0000256" key="12">
    <source>
        <dbReference type="ARBA" id="ARBA00022958"/>
    </source>
</evidence>
<comment type="function">
    <text evidence="16">Catalyzes the phosphorylation of pantothenate (Pan), the first step in CoA biosynthesis.</text>
</comment>
<evidence type="ECO:0000256" key="6">
    <source>
        <dbReference type="ARBA" id="ARBA00012102"/>
    </source>
</evidence>
<name>A0A0A2MQH3_9FLAO</name>
<dbReference type="STRING" id="1121899.GCA_000430025_01517"/>
<feature type="binding site" evidence="16">
    <location>
        <begin position="6"/>
        <end position="13"/>
    </location>
    <ligand>
        <name>ATP</name>
        <dbReference type="ChEBI" id="CHEBI:30616"/>
    </ligand>
</feature>
<dbReference type="eggNOG" id="COG1521">
    <property type="taxonomic scope" value="Bacteria"/>
</dbReference>
<dbReference type="GO" id="GO:0004594">
    <property type="term" value="F:pantothenate kinase activity"/>
    <property type="evidence" value="ECO:0007669"/>
    <property type="project" value="UniProtKB-UniRule"/>
</dbReference>
<dbReference type="GO" id="GO:0005524">
    <property type="term" value="F:ATP binding"/>
    <property type="evidence" value="ECO:0007669"/>
    <property type="project" value="UniProtKB-UniRule"/>
</dbReference>
<keyword evidence="10 16" id="KW-0418">Kinase</keyword>
<evidence type="ECO:0000256" key="10">
    <source>
        <dbReference type="ARBA" id="ARBA00022777"/>
    </source>
</evidence>
<comment type="caution">
    <text evidence="17">The sequence shown here is derived from an EMBL/GenBank/DDBJ whole genome shotgun (WGS) entry which is preliminary data.</text>
</comment>
<reference evidence="17 18" key="1">
    <citation type="submission" date="2013-09" db="EMBL/GenBank/DDBJ databases">
        <authorList>
            <person name="Zeng Z."/>
            <person name="Chen C."/>
        </authorList>
    </citation>
    <scope>NUCLEOTIDE SEQUENCE [LARGE SCALE GENOMIC DNA]</scope>
    <source>
        <strain evidence="17 18">GH29-5</strain>
    </source>
</reference>
<dbReference type="InterPro" id="IPR043129">
    <property type="entry name" value="ATPase_NBD"/>
</dbReference>
<evidence type="ECO:0000256" key="16">
    <source>
        <dbReference type="HAMAP-Rule" id="MF_01274"/>
    </source>
</evidence>
<keyword evidence="12 16" id="KW-0630">Potassium</keyword>
<dbReference type="Gene3D" id="3.30.420.40">
    <property type="match status" value="2"/>
</dbReference>
<protein>
    <recommendedName>
        <fullName evidence="15 16">Type III pantothenate kinase</fullName>
        <ecNumber evidence="6 16">2.7.1.33</ecNumber>
    </recommendedName>
    <alternativeName>
        <fullName evidence="16">PanK-III</fullName>
    </alternativeName>
    <alternativeName>
        <fullName evidence="16">Pantothenic acid kinase</fullName>
    </alternativeName>
</protein>
<dbReference type="HAMAP" id="MF_01274">
    <property type="entry name" value="Pantothen_kinase_3"/>
    <property type="match status" value="1"/>
</dbReference>
<feature type="active site" description="Proton acceptor" evidence="16">
    <location>
        <position position="96"/>
    </location>
</feature>
<comment type="pathway">
    <text evidence="4 16">Cofactor biosynthesis; coenzyme A biosynthesis; CoA from (R)-pantothenate: step 1/5.</text>
</comment>
<dbReference type="OrthoDB" id="9804707at2"/>
<dbReference type="SUPFAM" id="SSF53067">
    <property type="entry name" value="Actin-like ATPase domain"/>
    <property type="match status" value="2"/>
</dbReference>
<dbReference type="PANTHER" id="PTHR34265">
    <property type="entry name" value="TYPE III PANTOTHENATE KINASE"/>
    <property type="match status" value="1"/>
</dbReference>
<evidence type="ECO:0000256" key="13">
    <source>
        <dbReference type="ARBA" id="ARBA00022993"/>
    </source>
</evidence>
<dbReference type="GO" id="GO:0005737">
    <property type="term" value="C:cytoplasm"/>
    <property type="evidence" value="ECO:0007669"/>
    <property type="project" value="UniProtKB-SubCell"/>
</dbReference>
<evidence type="ECO:0000256" key="11">
    <source>
        <dbReference type="ARBA" id="ARBA00022840"/>
    </source>
</evidence>
<keyword evidence="16" id="KW-0479">Metal-binding</keyword>
<dbReference type="EMBL" id="JRLW01000002">
    <property type="protein sequence ID" value="KGO90525.1"/>
    <property type="molecule type" value="Genomic_DNA"/>
</dbReference>
<keyword evidence="13 16" id="KW-0173">Coenzyme A biosynthesis</keyword>
<dbReference type="NCBIfam" id="NF009853">
    <property type="entry name" value="PRK13320.1-5"/>
    <property type="match status" value="1"/>
</dbReference>
<feature type="binding site" evidence="16">
    <location>
        <position position="120"/>
    </location>
    <ligand>
        <name>ATP</name>
        <dbReference type="ChEBI" id="CHEBI:30616"/>
    </ligand>
</feature>
<dbReference type="Pfam" id="PF03309">
    <property type="entry name" value="Pan_kinase"/>
    <property type="match status" value="1"/>
</dbReference>
<feature type="binding site" evidence="16">
    <location>
        <begin position="94"/>
        <end position="97"/>
    </location>
    <ligand>
        <name>substrate</name>
    </ligand>
</feature>
<evidence type="ECO:0000256" key="5">
    <source>
        <dbReference type="ARBA" id="ARBA00011738"/>
    </source>
</evidence>
<dbReference type="CDD" id="cd24015">
    <property type="entry name" value="ASKHA_NBD_PanK-III"/>
    <property type="match status" value="1"/>
</dbReference>
<dbReference type="InterPro" id="IPR004619">
    <property type="entry name" value="Type_III_PanK"/>
</dbReference>
<dbReference type="Proteomes" id="UP000030121">
    <property type="component" value="Unassembled WGS sequence"/>
</dbReference>
<dbReference type="EC" id="2.7.1.33" evidence="6 16"/>
<feature type="binding site" evidence="16">
    <location>
        <position position="172"/>
    </location>
    <ligand>
        <name>substrate</name>
    </ligand>
</feature>
<comment type="cofactor">
    <cofactor evidence="16">
        <name>NH4(+)</name>
        <dbReference type="ChEBI" id="CHEBI:28938"/>
    </cofactor>
    <cofactor evidence="16">
        <name>K(+)</name>
        <dbReference type="ChEBI" id="CHEBI:29103"/>
    </cofactor>
    <text evidence="16">A monovalent cation. Ammonium or potassium.</text>
</comment>
<sequence>MLLAIDVGNTRIKVAVFEKDSLLWRDVFRKEEAGKKIEKIFEKFPEIENSVFSSVGQPDESVVNRLAQNSKLTVISSETHFPFDNKYETPKTLGVDRMVLASGATLLYPDQNRLVIDAGTCITYDFINAENQYLGGAISPGFRLRYESLHNYTAKLPLLTLEQPEGFIGNSTKQSIHSGVVNGIVNEIEGFVSRYHEQYQHLTVILTGGDAEFLAENIKNTIFANSNFLLESLNHLHNYISDND</sequence>
<evidence type="ECO:0000256" key="9">
    <source>
        <dbReference type="ARBA" id="ARBA00022741"/>
    </source>
</evidence>
<dbReference type="PANTHER" id="PTHR34265:SF1">
    <property type="entry name" value="TYPE III PANTOTHENATE KINASE"/>
    <property type="match status" value="1"/>
</dbReference>
<evidence type="ECO:0000256" key="1">
    <source>
        <dbReference type="ARBA" id="ARBA00001206"/>
    </source>
</evidence>
<dbReference type="GO" id="GO:0015937">
    <property type="term" value="P:coenzyme A biosynthetic process"/>
    <property type="evidence" value="ECO:0007669"/>
    <property type="project" value="UniProtKB-UniRule"/>
</dbReference>
<keyword evidence="8 16" id="KW-0808">Transferase</keyword>
<dbReference type="UniPathway" id="UPA00241">
    <property type="reaction ID" value="UER00352"/>
</dbReference>
<evidence type="ECO:0000256" key="7">
    <source>
        <dbReference type="ARBA" id="ARBA00022490"/>
    </source>
</evidence>
<evidence type="ECO:0000256" key="2">
    <source>
        <dbReference type="ARBA" id="ARBA00001958"/>
    </source>
</evidence>
<evidence type="ECO:0000256" key="15">
    <source>
        <dbReference type="ARBA" id="ARBA00040883"/>
    </source>
</evidence>
<keyword evidence="7 16" id="KW-0963">Cytoplasm</keyword>
<proteinExistence type="inferred from homology"/>
<comment type="similarity">
    <text evidence="14 16">Belongs to the type III pantothenate kinase family.</text>
</comment>
<evidence type="ECO:0000256" key="8">
    <source>
        <dbReference type="ARBA" id="ARBA00022679"/>
    </source>
</evidence>
<dbReference type="NCBIfam" id="TIGR00671">
    <property type="entry name" value="baf"/>
    <property type="match status" value="1"/>
</dbReference>
<keyword evidence="9 16" id="KW-0547">Nucleotide-binding</keyword>
<evidence type="ECO:0000313" key="17">
    <source>
        <dbReference type="EMBL" id="KGO90525.1"/>
    </source>
</evidence>
<comment type="subcellular location">
    <subcellularLocation>
        <location evidence="3 16">Cytoplasm</location>
    </subcellularLocation>
</comment>
<comment type="catalytic activity">
    <reaction evidence="1 16">
        <text>(R)-pantothenate + ATP = (R)-4'-phosphopantothenate + ADP + H(+)</text>
        <dbReference type="Rhea" id="RHEA:16373"/>
        <dbReference type="ChEBI" id="CHEBI:10986"/>
        <dbReference type="ChEBI" id="CHEBI:15378"/>
        <dbReference type="ChEBI" id="CHEBI:29032"/>
        <dbReference type="ChEBI" id="CHEBI:30616"/>
        <dbReference type="ChEBI" id="CHEBI:456216"/>
        <dbReference type="EC" id="2.7.1.33"/>
    </reaction>
</comment>
<comment type="cofactor">
    <cofactor evidence="2">
        <name>K(+)</name>
        <dbReference type="ChEBI" id="CHEBI:29103"/>
    </cofactor>
</comment>
<feature type="binding site" evidence="16">
    <location>
        <position position="87"/>
    </location>
    <ligand>
        <name>substrate</name>
    </ligand>
</feature>
<dbReference type="AlphaFoldDB" id="A0A0A2MQH3"/>
<dbReference type="GO" id="GO:0046872">
    <property type="term" value="F:metal ion binding"/>
    <property type="evidence" value="ECO:0007669"/>
    <property type="project" value="UniProtKB-KW"/>
</dbReference>
<gene>
    <name evidence="16" type="primary">coaX</name>
    <name evidence="17" type="ORF">Q764_02980</name>
</gene>
<evidence type="ECO:0000313" key="18">
    <source>
        <dbReference type="Proteomes" id="UP000030121"/>
    </source>
</evidence>
<dbReference type="RefSeq" id="WP_026979982.1">
    <property type="nucleotide sequence ID" value="NZ_AUCZ01000007.1"/>
</dbReference>
<feature type="binding site" evidence="16">
    <location>
        <position position="117"/>
    </location>
    <ligand>
        <name>K(+)</name>
        <dbReference type="ChEBI" id="CHEBI:29103"/>
    </ligand>
</feature>